<keyword evidence="4" id="KW-0145">Chemotaxis</keyword>
<keyword evidence="8 10" id="KW-0807">Transducer</keyword>
<dbReference type="SMART" id="SM00304">
    <property type="entry name" value="HAMP"/>
    <property type="match status" value="1"/>
</dbReference>
<feature type="domain" description="HAMP" evidence="14">
    <location>
        <begin position="137"/>
        <end position="191"/>
    </location>
</feature>
<dbReference type="PROSITE" id="PS50111">
    <property type="entry name" value="CHEMOTAXIS_TRANSDUC_2"/>
    <property type="match status" value="1"/>
</dbReference>
<keyword evidence="6 12" id="KW-1133">Transmembrane helix</keyword>
<evidence type="ECO:0000256" key="4">
    <source>
        <dbReference type="ARBA" id="ARBA00022500"/>
    </source>
</evidence>
<evidence type="ECO:0000256" key="9">
    <source>
        <dbReference type="ARBA" id="ARBA00029447"/>
    </source>
</evidence>
<feature type="region of interest" description="Disordered" evidence="11">
    <location>
        <begin position="208"/>
        <end position="227"/>
    </location>
</feature>
<evidence type="ECO:0000259" key="14">
    <source>
        <dbReference type="PROSITE" id="PS50885"/>
    </source>
</evidence>
<dbReference type="RefSeq" id="WP_272180657.1">
    <property type="nucleotide sequence ID" value="NZ_JAQOMS010000002.1"/>
</dbReference>
<evidence type="ECO:0000259" key="13">
    <source>
        <dbReference type="PROSITE" id="PS50111"/>
    </source>
</evidence>
<organism evidence="15 16">
    <name type="scientific">Psychrosphaera algicola</name>
    <dbReference type="NCBI Taxonomy" id="3023714"/>
    <lineage>
        <taxon>Bacteria</taxon>
        <taxon>Pseudomonadati</taxon>
        <taxon>Pseudomonadota</taxon>
        <taxon>Gammaproteobacteria</taxon>
        <taxon>Alteromonadales</taxon>
        <taxon>Pseudoalteromonadaceae</taxon>
        <taxon>Psychrosphaera</taxon>
    </lineage>
</organism>
<evidence type="ECO:0000256" key="7">
    <source>
        <dbReference type="ARBA" id="ARBA00023136"/>
    </source>
</evidence>
<feature type="compositionally biased region" description="Basic and acidic residues" evidence="11">
    <location>
        <begin position="208"/>
        <end position="218"/>
    </location>
</feature>
<name>A0ABT5FEW1_9GAMM</name>
<evidence type="ECO:0000313" key="16">
    <source>
        <dbReference type="Proteomes" id="UP001528411"/>
    </source>
</evidence>
<keyword evidence="7 12" id="KW-0472">Membrane</keyword>
<keyword evidence="5 12" id="KW-0812">Transmembrane</keyword>
<evidence type="ECO:0000256" key="6">
    <source>
        <dbReference type="ARBA" id="ARBA00022989"/>
    </source>
</evidence>
<dbReference type="InterPro" id="IPR004089">
    <property type="entry name" value="MCPsignal_dom"/>
</dbReference>
<reference evidence="15 16" key="1">
    <citation type="submission" date="2023-01" db="EMBL/GenBank/DDBJ databases">
        <title>Psychrosphaera sp. nov., isolated from marine algae.</title>
        <authorList>
            <person name="Bayburt H."/>
            <person name="Choi B.J."/>
            <person name="Kim J.M."/>
            <person name="Choi D.G."/>
            <person name="Jeon C.O."/>
        </authorList>
    </citation>
    <scope>NUCLEOTIDE SEQUENCE [LARGE SCALE GENOMIC DNA]</scope>
    <source>
        <strain evidence="15 16">G1-22</strain>
    </source>
</reference>
<dbReference type="EMBL" id="JAQOMS010000002">
    <property type="protein sequence ID" value="MDC2889162.1"/>
    <property type="molecule type" value="Genomic_DNA"/>
</dbReference>
<keyword evidence="2" id="KW-1003">Cell membrane</keyword>
<dbReference type="Pfam" id="PF00015">
    <property type="entry name" value="MCPsignal"/>
    <property type="match status" value="1"/>
</dbReference>
<comment type="caution">
    <text evidence="15">The sequence shown here is derived from an EMBL/GenBank/DDBJ whole genome shotgun (WGS) entry which is preliminary data.</text>
</comment>
<evidence type="ECO:0000256" key="2">
    <source>
        <dbReference type="ARBA" id="ARBA00022475"/>
    </source>
</evidence>
<evidence type="ECO:0000256" key="12">
    <source>
        <dbReference type="SAM" id="Phobius"/>
    </source>
</evidence>
<dbReference type="CDD" id="cd11386">
    <property type="entry name" value="MCP_signal"/>
    <property type="match status" value="1"/>
</dbReference>
<dbReference type="PANTHER" id="PTHR32089">
    <property type="entry name" value="METHYL-ACCEPTING CHEMOTAXIS PROTEIN MCPB"/>
    <property type="match status" value="1"/>
</dbReference>
<gene>
    <name evidence="15" type="ORF">PN838_10800</name>
</gene>
<comment type="subcellular location">
    <subcellularLocation>
        <location evidence="1">Cell membrane</location>
        <topology evidence="1">Multi-pass membrane protein</topology>
    </subcellularLocation>
</comment>
<keyword evidence="3" id="KW-0488">Methylation</keyword>
<dbReference type="CDD" id="cd06225">
    <property type="entry name" value="HAMP"/>
    <property type="match status" value="1"/>
</dbReference>
<keyword evidence="16" id="KW-1185">Reference proteome</keyword>
<dbReference type="InterPro" id="IPR004090">
    <property type="entry name" value="Chemotax_Me-accpt_rcpt"/>
</dbReference>
<protein>
    <submittedName>
        <fullName evidence="15">Methyl-accepting chemotaxis protein</fullName>
    </submittedName>
</protein>
<dbReference type="SUPFAM" id="SSF58104">
    <property type="entry name" value="Methyl-accepting chemotaxis protein (MCP) signaling domain"/>
    <property type="match status" value="1"/>
</dbReference>
<comment type="similarity">
    <text evidence="9">Belongs to the methyl-accepting chemotaxis (MCP) protein family.</text>
</comment>
<dbReference type="PANTHER" id="PTHR32089:SF39">
    <property type="entry name" value="METHYL-ACCEPTING CHEMOTAXIS PROTEIN HLYB"/>
    <property type="match status" value="1"/>
</dbReference>
<evidence type="ECO:0000256" key="8">
    <source>
        <dbReference type="ARBA" id="ARBA00023224"/>
    </source>
</evidence>
<dbReference type="PROSITE" id="PS50885">
    <property type="entry name" value="HAMP"/>
    <property type="match status" value="1"/>
</dbReference>
<dbReference type="SMART" id="SM00283">
    <property type="entry name" value="MA"/>
    <property type="match status" value="1"/>
</dbReference>
<proteinExistence type="inferred from homology"/>
<dbReference type="Gene3D" id="1.10.287.950">
    <property type="entry name" value="Methyl-accepting chemotaxis protein"/>
    <property type="match status" value="1"/>
</dbReference>
<evidence type="ECO:0000256" key="5">
    <source>
        <dbReference type="ARBA" id="ARBA00022692"/>
    </source>
</evidence>
<sequence length="468" mass="50997">MSNQLQSHAENNHWQQTQETLKNELSVILAEPVYSYDKPLISSIIQAFVKDNNISKIRVVDHRNQELGNSGFTTESTLDKVTIPLTWNDSQQIGHIELSLSSELTDKRIATSTANVTVSLLIFVVVTGIFIMVIINRVVVKPLSSVNKLLQEIAQGGGDLTKRINYKSNDEIGLLVTGFNQFIGEVQQLISEVAETSQGLDDVAKQVKHASEKSHTEANNESAKTEATLSHLEQLNAATADIAQNATTAATSTNEARDTSNRSREQMNINLQQVSELVSELDNTSNIVTKLNQSSDNISGVLDVIKSIAEQTNLLALNAAIEAARAGEQGRGFAVVADEVRTLAQRTQSSTKEIEIIIASLQAQAGESVSATNRSKELAELVIESTEITSTAMNAIADQMNHISDMNNMIASASEEQSSVTNEVRNTMEQIHKGAAGLVHEAEMLEGSILQLSDLETGLMRQIKQFKF</sequence>
<feature type="domain" description="Methyl-accepting transducer" evidence="13">
    <location>
        <begin position="196"/>
        <end position="432"/>
    </location>
</feature>
<dbReference type="InterPro" id="IPR003660">
    <property type="entry name" value="HAMP_dom"/>
</dbReference>
<evidence type="ECO:0000313" key="15">
    <source>
        <dbReference type="EMBL" id="MDC2889162.1"/>
    </source>
</evidence>
<evidence type="ECO:0000256" key="1">
    <source>
        <dbReference type="ARBA" id="ARBA00004651"/>
    </source>
</evidence>
<dbReference type="Proteomes" id="UP001528411">
    <property type="component" value="Unassembled WGS sequence"/>
</dbReference>
<evidence type="ECO:0000256" key="10">
    <source>
        <dbReference type="PROSITE-ProRule" id="PRU00284"/>
    </source>
</evidence>
<evidence type="ECO:0000256" key="3">
    <source>
        <dbReference type="ARBA" id="ARBA00022481"/>
    </source>
</evidence>
<feature type="transmembrane region" description="Helical" evidence="12">
    <location>
        <begin position="116"/>
        <end position="135"/>
    </location>
</feature>
<accession>A0ABT5FEW1</accession>
<dbReference type="Pfam" id="PF00672">
    <property type="entry name" value="HAMP"/>
    <property type="match status" value="1"/>
</dbReference>
<dbReference type="PRINTS" id="PR00260">
    <property type="entry name" value="CHEMTRNSDUCR"/>
</dbReference>
<evidence type="ECO:0000256" key="11">
    <source>
        <dbReference type="SAM" id="MobiDB-lite"/>
    </source>
</evidence>